<evidence type="ECO:0000313" key="2">
    <source>
        <dbReference type="Proteomes" id="UP000230184"/>
    </source>
</evidence>
<dbReference type="InterPro" id="IPR036388">
    <property type="entry name" value="WH-like_DNA-bd_sf"/>
</dbReference>
<dbReference type="EMBL" id="PEWY01000043">
    <property type="protein sequence ID" value="PIU37314.1"/>
    <property type="molecule type" value="Genomic_DNA"/>
</dbReference>
<gene>
    <name evidence="1" type="ORF">COT02_01515</name>
</gene>
<sequence>MEDSVKVILKKLDEIDSRLKSIEGVKTTAVTTQRVSDAKETKIERDPLFGKALEMMDKFDEMSSKQLVEALKIDLKRAETILDQLETAGLGTCYMKEA</sequence>
<organism evidence="1 2">
    <name type="scientific">Candidatus Roizmanbacteria bacterium CG07_land_8_20_14_0_80_34_15</name>
    <dbReference type="NCBI Taxonomy" id="1974849"/>
    <lineage>
        <taxon>Bacteria</taxon>
        <taxon>Candidatus Roizmaniibacteriota</taxon>
    </lineage>
</organism>
<evidence type="ECO:0008006" key="3">
    <source>
        <dbReference type="Google" id="ProtNLM"/>
    </source>
</evidence>
<dbReference type="Gene3D" id="1.10.10.10">
    <property type="entry name" value="Winged helix-like DNA-binding domain superfamily/Winged helix DNA-binding domain"/>
    <property type="match status" value="1"/>
</dbReference>
<evidence type="ECO:0000313" key="1">
    <source>
        <dbReference type="EMBL" id="PIU37314.1"/>
    </source>
</evidence>
<name>A0A2M6YUZ5_9BACT</name>
<comment type="caution">
    <text evidence="1">The sequence shown here is derived from an EMBL/GenBank/DDBJ whole genome shotgun (WGS) entry which is preliminary data.</text>
</comment>
<accession>A0A2M6YUZ5</accession>
<reference evidence="2" key="1">
    <citation type="submission" date="2017-09" db="EMBL/GenBank/DDBJ databases">
        <title>Depth-based differentiation of microbial function through sediment-hosted aquifers and enrichment of novel symbionts in the deep terrestrial subsurface.</title>
        <authorList>
            <person name="Probst A.J."/>
            <person name="Ladd B."/>
            <person name="Jarett J.K."/>
            <person name="Geller-Mcgrath D.E."/>
            <person name="Sieber C.M.K."/>
            <person name="Emerson J.B."/>
            <person name="Anantharaman K."/>
            <person name="Thomas B.C."/>
            <person name="Malmstrom R."/>
            <person name="Stieglmeier M."/>
            <person name="Klingl A."/>
            <person name="Woyke T."/>
            <person name="Ryan C.M."/>
            <person name="Banfield J.F."/>
        </authorList>
    </citation>
    <scope>NUCLEOTIDE SEQUENCE [LARGE SCALE GENOMIC DNA]</scope>
</reference>
<protein>
    <recommendedName>
        <fullName evidence="3">FtsK gamma domain-containing protein</fullName>
    </recommendedName>
</protein>
<dbReference type="AlphaFoldDB" id="A0A2M6YUZ5"/>
<dbReference type="Proteomes" id="UP000230184">
    <property type="component" value="Unassembled WGS sequence"/>
</dbReference>
<proteinExistence type="predicted"/>